<protein>
    <submittedName>
        <fullName evidence="3">Queuine tRNA-ribosyltransferase, putative</fullName>
        <ecNumber evidence="3">2.4.2.29</ecNumber>
    </submittedName>
</protein>
<dbReference type="InterPro" id="IPR011009">
    <property type="entry name" value="Kinase-like_dom_sf"/>
</dbReference>
<evidence type="ECO:0000259" key="2">
    <source>
        <dbReference type="PROSITE" id="PS50011"/>
    </source>
</evidence>
<dbReference type="InterPro" id="IPR036511">
    <property type="entry name" value="TGT-like_sf"/>
</dbReference>
<evidence type="ECO:0000313" key="3">
    <source>
        <dbReference type="EMBL" id="SBO23691.1"/>
    </source>
</evidence>
<reference evidence="4" key="1">
    <citation type="submission" date="2016-05" db="EMBL/GenBank/DDBJ databases">
        <authorList>
            <person name="Sharaf H."/>
        </authorList>
    </citation>
    <scope>NUCLEOTIDE SEQUENCE [LARGE SCALE GENOMIC DNA]</scope>
    <source>
        <strain evidence="4">H</strain>
    </source>
</reference>
<dbReference type="SUPFAM" id="SSF56112">
    <property type="entry name" value="Protein kinase-like (PK-like)"/>
    <property type="match status" value="2"/>
</dbReference>
<dbReference type="GO" id="GO:0006400">
    <property type="term" value="P:tRNA modification"/>
    <property type="evidence" value="ECO:0007669"/>
    <property type="project" value="InterPro"/>
</dbReference>
<dbReference type="SUPFAM" id="SSF51713">
    <property type="entry name" value="tRNA-guanine transglycosylase"/>
    <property type="match status" value="1"/>
</dbReference>
<dbReference type="Gene3D" id="3.20.20.105">
    <property type="entry name" value="Queuine tRNA-ribosyltransferase-like"/>
    <property type="match status" value="1"/>
</dbReference>
<dbReference type="InterPro" id="IPR000719">
    <property type="entry name" value="Prot_kinase_dom"/>
</dbReference>
<dbReference type="GO" id="GO:0004672">
    <property type="term" value="F:protein kinase activity"/>
    <property type="evidence" value="ECO:0007669"/>
    <property type="project" value="InterPro"/>
</dbReference>
<feature type="domain" description="Protein kinase" evidence="2">
    <location>
        <begin position="978"/>
        <end position="1559"/>
    </location>
</feature>
<dbReference type="EMBL" id="CWHQ02000008">
    <property type="protein sequence ID" value="SBO23691.1"/>
    <property type="molecule type" value="Genomic_DNA"/>
</dbReference>
<accession>A0A193R9J1</accession>
<proteinExistence type="predicted"/>
<keyword evidence="3" id="KW-0328">Glycosyltransferase</keyword>
<dbReference type="InterPro" id="IPR002616">
    <property type="entry name" value="tRNA_ribo_trans-like"/>
</dbReference>
<dbReference type="Gene3D" id="1.10.510.10">
    <property type="entry name" value="Transferase(Phosphotransferase) domain 1"/>
    <property type="match status" value="2"/>
</dbReference>
<dbReference type="Pfam" id="PF01702">
    <property type="entry name" value="TGT"/>
    <property type="match status" value="1"/>
</dbReference>
<dbReference type="NCBIfam" id="TIGR00449">
    <property type="entry name" value="tgt_general"/>
    <property type="match status" value="1"/>
</dbReference>
<feature type="region of interest" description="Disordered" evidence="1">
    <location>
        <begin position="1"/>
        <end position="39"/>
    </location>
</feature>
<dbReference type="PROSITE" id="PS50011">
    <property type="entry name" value="PROTEIN_KINASE_DOM"/>
    <property type="match status" value="1"/>
</dbReference>
<evidence type="ECO:0000256" key="1">
    <source>
        <dbReference type="SAM" id="MobiDB-lite"/>
    </source>
</evidence>
<dbReference type="PANTHER" id="PTHR46064:SF1">
    <property type="entry name" value="QUEUINE TRNA-RIBOSYLTRANSFERASE ACCESSORY SUBUNIT 2"/>
    <property type="match status" value="1"/>
</dbReference>
<sequence length="2004" mass="235783">MENPHLVPDERGHEKMVKQWNGREDEGSDSTPLSKTHRRAHMNKFSSVLIRVILGKKHMGREQLQLVYTKEKVYHCNKWNRGIKRSYTHIRKSAGTSGALHSICTTHPGSSKEKDTNEEVFHSKKELIKKCYQYQRRVRQMLKRYKQVIQNRQDDVEGENNSRYFLLTPRRNLHLIRNGKKKDPSLMRRKMSPKRLNDCYMNEWNVPHKGVLKILSGITAHISLTSKRWKPKGEKLSANEQITHLIREKESILSLCKRVKNVVLLMESENFEVITKCMEIMKSFIHTYGETFLWLLHILRQQDVDSKTSASITVQRRRGDCTRKQIKRVENGFAKKCPSQIESLFSPKKLHSFVYLFTRVFTSYVYLLFHALRKYKGNLQKRCVLLKIAIINKGDTSYKRVEHDKVSVKGGIKVPPAPNVEFTKKGEPNYYKSFFIAIICKLSSSSNFAFLPFSKSETHVKDVKLVFVYLLQTLLRIIRKSYQKRDNLHLEKKKNEHCTNCEVRLERVAHLVEEQILCILLKKKFFFHFEELLIYGDESKEGRSPTGCPLKWAEHIIHQILKQRRREQFWLRKYYKMYLHFLRYIERVHFFKGEKIMPLKKRHYFSFYNGEESFRDEGKGVWLSCFKEKFRKIKNEFYIHMGKKYFLLFTIMSCSKGSQGATPFLKIFLKILFSLSEQKNFLLQFYFYRMRILEFMLHCIGGSSCGNQSQGISSKAVGMRKEGDEQSSHIRCKVHTSGKEIKEKDNHPCILSPPDSGQSEKVAKPIFIRPLALNRLQNRSPRYFVQRKSPMLEEGTNELCTSLSSEIHYHQHHRGNSWRRMNGKAQRSEERTNSVTINGVYCREKVAHIGNALQNIDVETWTVLLIFSLCTSYSRKDLNCFYFNENYYGQYEEVIDRFNNLIDVLKGKTCSFPKIPRKYAPLDELINAEEIPIMKVLQIHLNQQNSQKLLHRVKKYIQGKEILQILYNLAVLSNMKHLRFVRKINEDGNGTVHLCSHSIFRHKPFIIKLIKIDKHIKENYAFKNIFDEIKYLRTFQHVHGSICQMYQYGVKKNGDYRTFTYYILMQHYDDNLKNYINYLHKDYLLKREKIVCGNLLPFGEFQVMDRNGNLMFRKKRIFKKITNEIPQWRGQYKEGKSTKINLSLYYDMLRKSIHMKVTQLQHVTHVLMLFAQIVQTVMRIHRRRITHFDINSSNILVNYNGSALSSLNEKALFDGAPYRRNGYHKKGEEFLQEGKKTCFSFFAPWMNYLTRSGKKVKTKKMEITGKSGSTEENLNSMNNNTTGGINLDRMRLVPSSQCYATPVQRRHISSMGEVPNLPSIVINDFGESKAFFSNKDFLFFRTSRGNEMMAAPELMKMGARKEKRGCGTVLDNHMFRINTADSARKWRRVKMYNRIKGNSSNFKIVIRMVRSQSIIGLKKKESHSSVGRSNPHRLNIRKISPFRYCKKQIDEMKGLLKKKLLKRQIFRTRRRDIQKSDVWLLGFLLFEMITNEALTNECNNIFLYIKIDQRKDLLDKMINKKIDNNLKKIKKFFHFFFQFDVRKRKSIDEIYAHCRQLYLYYDAKLRRHSELLKRVEGTDVTSSFPKEKPHMLNEEGVFPTRGTNIRLFLSQHVVVKSNGSYSLHTLESHTHPVTNYKKENKIIANDKHNFVSYIVVKNGQYAELPLNVRYPSCVSGRPFEMVQSVRNAKMLLRGLTTYNILNVRNVLTNNFSININKNITMKQSNHTIIFSIDDFCRCVHIFEPDIFCIPSEEIKINEEVGKKKKVRIITLMDEFLKKIKNVKENQVSGDSVCIVTIPSTIHFDKGTIEEMLNKYDTLIGGFMLSGIGYDESNEERTSHLNTILAVLPKEKLKLIQLSIGTPIEILHSIYHGIDIIESNFPYELARNGKAINMHIKMESMEEKCTNKMHDIRHINFQNKEIFIINLNDEKYALDYSPITDNSPRNETKSYVHHLLKCQELTANVILSYHNLYMYSMFFQEIRTQIRSGNFLSYISWFVQRHQLG</sequence>
<gene>
    <name evidence="3" type="ORF">PKNA1_C2_0420700</name>
</gene>
<dbReference type="Proteomes" id="UP000182128">
    <property type="component" value="Unassembled WGS sequence"/>
</dbReference>
<feature type="compositionally biased region" description="Basic and acidic residues" evidence="1">
    <location>
        <begin position="7"/>
        <end position="25"/>
    </location>
</feature>
<dbReference type="GO" id="GO:0005524">
    <property type="term" value="F:ATP binding"/>
    <property type="evidence" value="ECO:0007669"/>
    <property type="project" value="InterPro"/>
</dbReference>
<name>A0A193R9J1_PLAKH</name>
<dbReference type="EC" id="2.4.2.29" evidence="3"/>
<dbReference type="PANTHER" id="PTHR46064">
    <property type="entry name" value="QUEUINE TRNA-RIBOSYLTRANSFERASE ACCESSORY SUBUNIT 2"/>
    <property type="match status" value="1"/>
</dbReference>
<organism evidence="3 4">
    <name type="scientific">Plasmodium knowlesi (strain H)</name>
    <dbReference type="NCBI Taxonomy" id="5851"/>
    <lineage>
        <taxon>Eukaryota</taxon>
        <taxon>Sar</taxon>
        <taxon>Alveolata</taxon>
        <taxon>Apicomplexa</taxon>
        <taxon>Aconoidasida</taxon>
        <taxon>Haemosporida</taxon>
        <taxon>Plasmodiidae</taxon>
        <taxon>Plasmodium</taxon>
        <taxon>Plasmodium (Plasmodium)</taxon>
    </lineage>
</organism>
<evidence type="ECO:0000313" key="4">
    <source>
        <dbReference type="Proteomes" id="UP000182128"/>
    </source>
</evidence>
<keyword evidence="3" id="KW-0808">Transferase</keyword>
<dbReference type="GO" id="GO:0016757">
    <property type="term" value="F:glycosyltransferase activity"/>
    <property type="evidence" value="ECO:0007669"/>
    <property type="project" value="UniProtKB-KW"/>
</dbReference>
<dbReference type="InterPro" id="IPR050852">
    <property type="entry name" value="Queuine_tRNA-ribosyltrfase"/>
</dbReference>